<feature type="chain" id="PRO_5041418658" evidence="1">
    <location>
        <begin position="23"/>
        <end position="152"/>
    </location>
</feature>
<dbReference type="AlphaFoldDB" id="A0AA49GN21"/>
<dbReference type="EMBL" id="CP120682">
    <property type="protein sequence ID" value="WKN35251.1"/>
    <property type="molecule type" value="Genomic_DNA"/>
</dbReference>
<gene>
    <name evidence="3" type="ORF">K4G66_23005</name>
</gene>
<evidence type="ECO:0000259" key="2">
    <source>
        <dbReference type="PROSITE" id="PS51819"/>
    </source>
</evidence>
<sequence>MKYLLICLSFSGLFFLNTPVTAQTYGTLNHIAINVVDLEESTAFYKEILNLKEIPEPFHDGIHTWFSIGGNGQLHLIQRASETIEHDKNTHLCFSVPSMDDFIATLNKHDIDRINWVGDSKEPTLRVDGVKQIYFKDPDGYWIEVNDDYPKN</sequence>
<accession>A0AA49GN21</accession>
<protein>
    <submittedName>
        <fullName evidence="3">VOC family protein</fullName>
    </submittedName>
</protein>
<dbReference type="Pfam" id="PF00903">
    <property type="entry name" value="Glyoxalase"/>
    <property type="match status" value="1"/>
</dbReference>
<name>A0AA49GN21_9BACT</name>
<reference evidence="3" key="1">
    <citation type="journal article" date="2023" name="Comput. Struct. Biotechnol. J.">
        <title>Discovery of a novel marine Bacteroidetes with a rich repertoire of carbohydrate-active enzymes.</title>
        <authorList>
            <person name="Chen B."/>
            <person name="Liu G."/>
            <person name="Chen Q."/>
            <person name="Wang H."/>
            <person name="Liu L."/>
            <person name="Tang K."/>
        </authorList>
    </citation>
    <scope>NUCLEOTIDE SEQUENCE</scope>
    <source>
        <strain evidence="3">TK19036</strain>
    </source>
</reference>
<dbReference type="InterPro" id="IPR037523">
    <property type="entry name" value="VOC_core"/>
</dbReference>
<dbReference type="SUPFAM" id="SSF54593">
    <property type="entry name" value="Glyoxalase/Bleomycin resistance protein/Dihydroxybiphenyl dioxygenase"/>
    <property type="match status" value="1"/>
</dbReference>
<reference evidence="3" key="2">
    <citation type="journal article" date="2024" name="Antonie Van Leeuwenhoek">
        <title>Roseihalotalea indica gen. nov., sp. nov., a halophilic Bacteroidetes from mesopelagic Southwest Indian Ocean with higher carbohydrate metabolic potential.</title>
        <authorList>
            <person name="Chen B."/>
            <person name="Zhang M."/>
            <person name="Lin D."/>
            <person name="Ye J."/>
            <person name="Tang K."/>
        </authorList>
    </citation>
    <scope>NUCLEOTIDE SEQUENCE</scope>
    <source>
        <strain evidence="3">TK19036</strain>
    </source>
</reference>
<feature type="domain" description="VOC" evidence="2">
    <location>
        <begin position="27"/>
        <end position="148"/>
    </location>
</feature>
<dbReference type="InterPro" id="IPR029068">
    <property type="entry name" value="Glyas_Bleomycin-R_OHBP_Dase"/>
</dbReference>
<organism evidence="3">
    <name type="scientific">Roseihalotalea indica</name>
    <dbReference type="NCBI Taxonomy" id="2867963"/>
    <lineage>
        <taxon>Bacteria</taxon>
        <taxon>Pseudomonadati</taxon>
        <taxon>Bacteroidota</taxon>
        <taxon>Cytophagia</taxon>
        <taxon>Cytophagales</taxon>
        <taxon>Catalimonadaceae</taxon>
        <taxon>Roseihalotalea</taxon>
    </lineage>
</organism>
<evidence type="ECO:0000313" key="3">
    <source>
        <dbReference type="EMBL" id="WKN35251.1"/>
    </source>
</evidence>
<dbReference type="PROSITE" id="PS51819">
    <property type="entry name" value="VOC"/>
    <property type="match status" value="1"/>
</dbReference>
<evidence type="ECO:0000256" key="1">
    <source>
        <dbReference type="SAM" id="SignalP"/>
    </source>
</evidence>
<proteinExistence type="predicted"/>
<dbReference type="PANTHER" id="PTHR47802">
    <property type="entry name" value="GLYOXALASE FAMILY PROTEIN, EXPRESSED"/>
    <property type="match status" value="1"/>
</dbReference>
<dbReference type="Gene3D" id="3.10.180.10">
    <property type="entry name" value="2,3-Dihydroxybiphenyl 1,2-Dioxygenase, domain 1"/>
    <property type="match status" value="1"/>
</dbReference>
<dbReference type="PANTHER" id="PTHR47802:SF1">
    <property type="entry name" value="GLYOXALASE FAMILY PROTEIN, EXPRESSED"/>
    <property type="match status" value="1"/>
</dbReference>
<keyword evidence="1" id="KW-0732">Signal</keyword>
<dbReference type="InterPro" id="IPR004360">
    <property type="entry name" value="Glyas_Fos-R_dOase_dom"/>
</dbReference>
<feature type="signal peptide" evidence="1">
    <location>
        <begin position="1"/>
        <end position="22"/>
    </location>
</feature>